<proteinExistence type="predicted"/>
<dbReference type="AlphaFoldDB" id="A0A6G1KUX4"/>
<evidence type="ECO:0000313" key="2">
    <source>
        <dbReference type="Proteomes" id="UP000799436"/>
    </source>
</evidence>
<dbReference type="Proteomes" id="UP000799436">
    <property type="component" value="Unassembled WGS sequence"/>
</dbReference>
<reference evidence="1" key="1">
    <citation type="journal article" date="2020" name="Stud. Mycol.">
        <title>101 Dothideomycetes genomes: a test case for predicting lifestyles and emergence of pathogens.</title>
        <authorList>
            <person name="Haridas S."/>
            <person name="Albert R."/>
            <person name="Binder M."/>
            <person name="Bloem J."/>
            <person name="Labutti K."/>
            <person name="Salamov A."/>
            <person name="Andreopoulos B."/>
            <person name="Baker S."/>
            <person name="Barry K."/>
            <person name="Bills G."/>
            <person name="Bluhm B."/>
            <person name="Cannon C."/>
            <person name="Castanera R."/>
            <person name="Culley D."/>
            <person name="Daum C."/>
            <person name="Ezra D."/>
            <person name="Gonzalez J."/>
            <person name="Henrissat B."/>
            <person name="Kuo A."/>
            <person name="Liang C."/>
            <person name="Lipzen A."/>
            <person name="Lutzoni F."/>
            <person name="Magnuson J."/>
            <person name="Mondo S."/>
            <person name="Nolan M."/>
            <person name="Ohm R."/>
            <person name="Pangilinan J."/>
            <person name="Park H.-J."/>
            <person name="Ramirez L."/>
            <person name="Alfaro M."/>
            <person name="Sun H."/>
            <person name="Tritt A."/>
            <person name="Yoshinaga Y."/>
            <person name="Zwiers L.-H."/>
            <person name="Turgeon B."/>
            <person name="Goodwin S."/>
            <person name="Spatafora J."/>
            <person name="Crous P."/>
            <person name="Grigoriev I."/>
        </authorList>
    </citation>
    <scope>NUCLEOTIDE SEQUENCE</scope>
    <source>
        <strain evidence="1">CBS 116005</strain>
    </source>
</reference>
<accession>A0A6G1KUX4</accession>
<dbReference type="EMBL" id="ML995926">
    <property type="protein sequence ID" value="KAF2764397.1"/>
    <property type="molecule type" value="Genomic_DNA"/>
</dbReference>
<evidence type="ECO:0000313" key="1">
    <source>
        <dbReference type="EMBL" id="KAF2764397.1"/>
    </source>
</evidence>
<dbReference type="OrthoDB" id="4779100at2759"/>
<sequence length="247" mass="27714">MDTTEIVDVCPLCGEPIGEDDARFARVRIGLDETPERIWCRCPDLQEQVKNVISKLAAVENIVPIDNDAYIGDKAPAYPNVYVALVTTDFFDPYVEREISFQSRMIATMFTHVQNGVFGNHKIESLEEFGCWNWWTGPITNDVAKLRMRSTEGLVVKVNKSATKLAPGVVFAISHAYSLDGVILRPEYRVSMNEMRCATIIAGVHAEVIVRQYVNRNDEIYSYGIEVIGRITYAVGTSRTPCGKLWG</sequence>
<keyword evidence="2" id="KW-1185">Reference proteome</keyword>
<gene>
    <name evidence="1" type="ORF">EJ03DRAFT_358158</name>
</gene>
<organism evidence="1 2">
    <name type="scientific">Teratosphaeria nubilosa</name>
    <dbReference type="NCBI Taxonomy" id="161662"/>
    <lineage>
        <taxon>Eukaryota</taxon>
        <taxon>Fungi</taxon>
        <taxon>Dikarya</taxon>
        <taxon>Ascomycota</taxon>
        <taxon>Pezizomycotina</taxon>
        <taxon>Dothideomycetes</taxon>
        <taxon>Dothideomycetidae</taxon>
        <taxon>Mycosphaerellales</taxon>
        <taxon>Teratosphaeriaceae</taxon>
        <taxon>Teratosphaeria</taxon>
    </lineage>
</organism>
<protein>
    <submittedName>
        <fullName evidence="1">Uncharacterized protein</fullName>
    </submittedName>
</protein>
<name>A0A6G1KUX4_9PEZI</name>